<dbReference type="Proteomes" id="UP001420932">
    <property type="component" value="Unassembled WGS sequence"/>
</dbReference>
<organism evidence="4 5">
    <name type="scientific">Stephania yunnanensis</name>
    <dbReference type="NCBI Taxonomy" id="152371"/>
    <lineage>
        <taxon>Eukaryota</taxon>
        <taxon>Viridiplantae</taxon>
        <taxon>Streptophyta</taxon>
        <taxon>Embryophyta</taxon>
        <taxon>Tracheophyta</taxon>
        <taxon>Spermatophyta</taxon>
        <taxon>Magnoliopsida</taxon>
        <taxon>Ranunculales</taxon>
        <taxon>Menispermaceae</taxon>
        <taxon>Menispermoideae</taxon>
        <taxon>Cissampelideae</taxon>
        <taxon>Stephania</taxon>
    </lineage>
</organism>
<dbReference type="Pfam" id="PF00249">
    <property type="entry name" value="Myb_DNA-binding"/>
    <property type="match status" value="1"/>
</dbReference>
<dbReference type="SMART" id="SM00717">
    <property type="entry name" value="SANT"/>
    <property type="match status" value="2"/>
</dbReference>
<gene>
    <name evidence="4" type="ORF">Syun_025319</name>
</gene>
<dbReference type="GO" id="GO:0006450">
    <property type="term" value="P:regulation of translational fidelity"/>
    <property type="evidence" value="ECO:0007669"/>
    <property type="project" value="InterPro"/>
</dbReference>
<evidence type="ECO:0000256" key="1">
    <source>
        <dbReference type="SAM" id="MobiDB-lite"/>
    </source>
</evidence>
<feature type="region of interest" description="Disordered" evidence="1">
    <location>
        <begin position="1"/>
        <end position="45"/>
    </location>
</feature>
<keyword evidence="2" id="KW-1133">Transmembrane helix</keyword>
<dbReference type="GO" id="GO:0005829">
    <property type="term" value="C:cytosol"/>
    <property type="evidence" value="ECO:0007669"/>
    <property type="project" value="TreeGrafter"/>
</dbReference>
<evidence type="ECO:0000313" key="5">
    <source>
        <dbReference type="Proteomes" id="UP001420932"/>
    </source>
</evidence>
<dbReference type="GO" id="GO:0030544">
    <property type="term" value="F:Hsp70 protein binding"/>
    <property type="evidence" value="ECO:0007669"/>
    <property type="project" value="InterPro"/>
</dbReference>
<proteinExistence type="predicted"/>
<dbReference type="InterPro" id="IPR009057">
    <property type="entry name" value="Homeodomain-like_sf"/>
</dbReference>
<sequence>MGGAREKGTMTSRRKGTRTAAKEEEKGTMTKEERSEAEAEGMLARSQPLMEFLEEEARPRFLLHSRSSHSQPQTQTPRRNLNKRLLFLCASLSISLLLLSLFFTQSDTLKPLILWFSLSLLLGPFAPPSVTAGDIRVGRGKPLENKPSSSLPDLDEPRKPLVSKRVRASPPPLPPPVSVSISKESCLVKTAESSSSSSAAAASDGFDSFEEKQWTDQDYDLLKKQMQKHPVGEPKRWELIAEAFQGRRKVDSVIKMGKSMGERRPSDGDSFSQFLKQRKPLDERVVVSNESNDDEKLSGWSAGEDLALLNALKAFPKEVSMRWEKIAAAVPGRSKAACVKRVAQLKKDFRSSKGSADS</sequence>
<protein>
    <recommendedName>
        <fullName evidence="3">Myb-like domain-containing protein</fullName>
    </recommendedName>
</protein>
<evidence type="ECO:0000256" key="2">
    <source>
        <dbReference type="SAM" id="Phobius"/>
    </source>
</evidence>
<accession>A0AAP0F0B9</accession>
<dbReference type="SUPFAM" id="SSF46689">
    <property type="entry name" value="Homeodomain-like"/>
    <property type="match status" value="2"/>
</dbReference>
<dbReference type="Gene3D" id="1.10.10.60">
    <property type="entry name" value="Homeodomain-like"/>
    <property type="match status" value="2"/>
</dbReference>
<dbReference type="GO" id="GO:0043022">
    <property type="term" value="F:ribosome binding"/>
    <property type="evidence" value="ECO:0007669"/>
    <property type="project" value="InterPro"/>
</dbReference>
<keyword evidence="2" id="KW-0472">Membrane</keyword>
<keyword evidence="5" id="KW-1185">Reference proteome</keyword>
<feature type="domain" description="Myb-like" evidence="3">
    <location>
        <begin position="292"/>
        <end position="341"/>
    </location>
</feature>
<feature type="transmembrane region" description="Helical" evidence="2">
    <location>
        <begin position="85"/>
        <end position="106"/>
    </location>
</feature>
<reference evidence="4 5" key="1">
    <citation type="submission" date="2024-01" db="EMBL/GenBank/DDBJ databases">
        <title>Genome assemblies of Stephania.</title>
        <authorList>
            <person name="Yang L."/>
        </authorList>
    </citation>
    <scope>NUCLEOTIDE SEQUENCE [LARGE SCALE GENOMIC DNA]</scope>
    <source>
        <strain evidence="4">YNDBR</strain>
        <tissue evidence="4">Leaf</tissue>
    </source>
</reference>
<dbReference type="InterPro" id="IPR044634">
    <property type="entry name" value="Zuotin/DnaJC2"/>
</dbReference>
<keyword evidence="2" id="KW-0812">Transmembrane</keyword>
<dbReference type="PROSITE" id="PS50090">
    <property type="entry name" value="MYB_LIKE"/>
    <property type="match status" value="1"/>
</dbReference>
<dbReference type="EMBL" id="JBBNAF010000011">
    <property type="protein sequence ID" value="KAK9098274.1"/>
    <property type="molecule type" value="Genomic_DNA"/>
</dbReference>
<evidence type="ECO:0000259" key="3">
    <source>
        <dbReference type="PROSITE" id="PS50090"/>
    </source>
</evidence>
<feature type="compositionally biased region" description="Basic and acidic residues" evidence="1">
    <location>
        <begin position="20"/>
        <end position="37"/>
    </location>
</feature>
<name>A0AAP0F0B9_9MAGN</name>
<dbReference type="FunFam" id="1.10.10.60:FF:000416">
    <property type="entry name" value="Myb family transcription factor"/>
    <property type="match status" value="1"/>
</dbReference>
<dbReference type="InterPro" id="IPR001005">
    <property type="entry name" value="SANT/Myb"/>
</dbReference>
<evidence type="ECO:0000313" key="4">
    <source>
        <dbReference type="EMBL" id="KAK9098274.1"/>
    </source>
</evidence>
<dbReference type="PANTHER" id="PTHR43999">
    <property type="entry name" value="DNAJ HOMOLOG SUBFAMILY C MEMBER 2"/>
    <property type="match status" value="1"/>
</dbReference>
<dbReference type="PANTHER" id="PTHR43999:SF3">
    <property type="entry name" value="TRANSCRIPTION FACTOR MAMYB"/>
    <property type="match status" value="1"/>
</dbReference>
<feature type="region of interest" description="Disordered" evidence="1">
    <location>
        <begin position="133"/>
        <end position="178"/>
    </location>
</feature>
<dbReference type="CDD" id="cd00167">
    <property type="entry name" value="SANT"/>
    <property type="match status" value="1"/>
</dbReference>
<comment type="caution">
    <text evidence="4">The sequence shown here is derived from an EMBL/GenBank/DDBJ whole genome shotgun (WGS) entry which is preliminary data.</text>
</comment>
<dbReference type="Pfam" id="PF23082">
    <property type="entry name" value="Myb_DNA-binding_2"/>
    <property type="match status" value="1"/>
</dbReference>
<dbReference type="GO" id="GO:0051083">
    <property type="term" value="P:'de novo' cotranslational protein folding"/>
    <property type="evidence" value="ECO:0007669"/>
    <property type="project" value="InterPro"/>
</dbReference>
<dbReference type="AlphaFoldDB" id="A0AAP0F0B9"/>